<comment type="caution">
    <text evidence="1">The sequence shown here is derived from an EMBL/GenBank/DDBJ whole genome shotgun (WGS) entry which is preliminary data.</text>
</comment>
<sequence>MGMLTDVVFAPAVGPLKGVLWLARIIAEQAERTLYDEGVIRAALLDLEQKLEAGDIDEDAYETQETVLLERLKIARERMRSGL</sequence>
<dbReference type="Pfam" id="PF05120">
    <property type="entry name" value="GvpG"/>
    <property type="match status" value="1"/>
</dbReference>
<dbReference type="RefSeq" id="WP_307057228.1">
    <property type="nucleotide sequence ID" value="NZ_JAUSUH010000001.1"/>
</dbReference>
<proteinExistence type="predicted"/>
<gene>
    <name evidence="1" type="ORF">J2S76_000511</name>
</gene>
<reference evidence="1 2" key="1">
    <citation type="submission" date="2023-07" db="EMBL/GenBank/DDBJ databases">
        <title>Genomic Encyclopedia of Type Strains, Phase IV (KMG-IV): sequencing the most valuable type-strain genomes for metagenomic binning, comparative biology and taxonomic classification.</title>
        <authorList>
            <person name="Goeker M."/>
        </authorList>
    </citation>
    <scope>NUCLEOTIDE SEQUENCE [LARGE SCALE GENOMIC DNA]</scope>
    <source>
        <strain evidence="1 2">DSM 1277</strain>
    </source>
</reference>
<organism evidence="1 2">
    <name type="scientific">Ancylobacter vacuolatus</name>
    <dbReference type="NCBI Taxonomy" id="223389"/>
    <lineage>
        <taxon>Bacteria</taxon>
        <taxon>Pseudomonadati</taxon>
        <taxon>Pseudomonadota</taxon>
        <taxon>Alphaproteobacteria</taxon>
        <taxon>Hyphomicrobiales</taxon>
        <taxon>Xanthobacteraceae</taxon>
        <taxon>Ancylobacter</taxon>
    </lineage>
</organism>
<dbReference type="InterPro" id="IPR007804">
    <property type="entry name" value="GvpG"/>
</dbReference>
<evidence type="ECO:0008006" key="3">
    <source>
        <dbReference type="Google" id="ProtNLM"/>
    </source>
</evidence>
<evidence type="ECO:0000313" key="2">
    <source>
        <dbReference type="Proteomes" id="UP001238467"/>
    </source>
</evidence>
<dbReference type="EMBL" id="JAUSUH010000001">
    <property type="protein sequence ID" value="MDQ0346110.1"/>
    <property type="molecule type" value="Genomic_DNA"/>
</dbReference>
<keyword evidence="2" id="KW-1185">Reference proteome</keyword>
<name>A0ABU0DCG7_9HYPH</name>
<dbReference type="Proteomes" id="UP001238467">
    <property type="component" value="Unassembled WGS sequence"/>
</dbReference>
<protein>
    <recommendedName>
        <fullName evidence="3">Gas vesicle protein G</fullName>
    </recommendedName>
</protein>
<accession>A0ABU0DCG7</accession>
<evidence type="ECO:0000313" key="1">
    <source>
        <dbReference type="EMBL" id="MDQ0346110.1"/>
    </source>
</evidence>